<evidence type="ECO:0000256" key="11">
    <source>
        <dbReference type="ARBA" id="ARBA00023136"/>
    </source>
</evidence>
<dbReference type="Pfam" id="PF00153">
    <property type="entry name" value="Mito_carr"/>
    <property type="match status" value="3"/>
</dbReference>
<dbReference type="PROSITE" id="PS50920">
    <property type="entry name" value="SOLCAR"/>
    <property type="match status" value="3"/>
</dbReference>
<keyword evidence="3" id="KW-0813">Transport</keyword>
<dbReference type="InterPro" id="IPR002067">
    <property type="entry name" value="MCP"/>
</dbReference>
<feature type="repeat" description="Solcar" evidence="12">
    <location>
        <begin position="448"/>
        <end position="535"/>
    </location>
</feature>
<keyword evidence="4 12" id="KW-0812">Transmembrane</keyword>
<dbReference type="FunFam" id="1.50.40.10:FF:000016">
    <property type="entry name" value="Solute carrier family 25 member 23"/>
    <property type="match status" value="1"/>
</dbReference>
<reference evidence="15 16" key="1">
    <citation type="journal article" date="2012" name="Eukaryot. Cell">
        <title>Draft genome sequence of CBS 2479, the standard type strain of Trichosporon asahii.</title>
        <authorList>
            <person name="Yang R.Y."/>
            <person name="Li H.T."/>
            <person name="Zhu H."/>
            <person name="Zhou G.P."/>
            <person name="Wang M."/>
            <person name="Wang L."/>
        </authorList>
    </citation>
    <scope>NUCLEOTIDE SEQUENCE [LARGE SCALE GENOMIC DNA]</scope>
    <source>
        <strain evidence="16">ATCC 90039 / CBS 2479 / JCM 2466 / KCTC 7840 / NCYC 2677 / UAMH 7654</strain>
    </source>
</reference>
<dbReference type="GO" id="GO:0005743">
    <property type="term" value="C:mitochondrial inner membrane"/>
    <property type="evidence" value="ECO:0007669"/>
    <property type="project" value="UniProtKB-SubCell"/>
</dbReference>
<feature type="repeat" description="Solcar" evidence="12">
    <location>
        <begin position="545"/>
        <end position="624"/>
    </location>
</feature>
<dbReference type="PANTHER" id="PTHR24089">
    <property type="entry name" value="SOLUTE CARRIER FAMILY 25"/>
    <property type="match status" value="1"/>
</dbReference>
<evidence type="ECO:0000256" key="2">
    <source>
        <dbReference type="ARBA" id="ARBA00006375"/>
    </source>
</evidence>
<feature type="region of interest" description="Disordered" evidence="13">
    <location>
        <begin position="94"/>
        <end position="120"/>
    </location>
</feature>
<feature type="compositionally biased region" description="Basic and acidic residues" evidence="13">
    <location>
        <begin position="100"/>
        <end position="109"/>
    </location>
</feature>
<dbReference type="GO" id="GO:0055085">
    <property type="term" value="P:transmembrane transport"/>
    <property type="evidence" value="ECO:0007669"/>
    <property type="project" value="InterPro"/>
</dbReference>
<dbReference type="SUPFAM" id="SSF103506">
    <property type="entry name" value="Mitochondrial carrier"/>
    <property type="match status" value="1"/>
</dbReference>
<evidence type="ECO:0000256" key="10">
    <source>
        <dbReference type="ARBA" id="ARBA00023128"/>
    </source>
</evidence>
<dbReference type="InterPro" id="IPR011992">
    <property type="entry name" value="EF-hand-dom_pair"/>
</dbReference>
<evidence type="ECO:0000256" key="5">
    <source>
        <dbReference type="ARBA" id="ARBA00022723"/>
    </source>
</evidence>
<evidence type="ECO:0000256" key="13">
    <source>
        <dbReference type="SAM" id="MobiDB-lite"/>
    </source>
</evidence>
<evidence type="ECO:0000256" key="8">
    <source>
        <dbReference type="ARBA" id="ARBA00022837"/>
    </source>
</evidence>
<feature type="region of interest" description="Disordered" evidence="13">
    <location>
        <begin position="278"/>
        <end position="314"/>
    </location>
</feature>
<dbReference type="Pfam" id="PF13405">
    <property type="entry name" value="EF-hand_6"/>
    <property type="match status" value="1"/>
</dbReference>
<dbReference type="GeneID" id="25991797"/>
<keyword evidence="9" id="KW-1133">Transmembrane helix</keyword>
<dbReference type="PROSITE" id="PS50222">
    <property type="entry name" value="EF_HAND_2"/>
    <property type="match status" value="1"/>
</dbReference>
<evidence type="ECO:0000313" key="16">
    <source>
        <dbReference type="Proteomes" id="UP000002748"/>
    </source>
</evidence>
<feature type="domain" description="EF-hand" evidence="14">
    <location>
        <begin position="181"/>
        <end position="216"/>
    </location>
</feature>
<evidence type="ECO:0000313" key="15">
    <source>
        <dbReference type="EMBL" id="EJT50583.1"/>
    </source>
</evidence>
<dbReference type="KEGG" id="tasa:A1Q1_08285"/>
<comment type="subcellular location">
    <subcellularLocation>
        <location evidence="1">Mitochondrion inner membrane</location>
        <topology evidence="1">Multi-pass membrane protein</topology>
    </subcellularLocation>
</comment>
<dbReference type="VEuPathDB" id="FungiDB:A1Q1_08285"/>
<dbReference type="Gene3D" id="1.50.40.10">
    <property type="entry name" value="Mitochondrial carrier domain"/>
    <property type="match status" value="1"/>
</dbReference>
<comment type="caution">
    <text evidence="15">The sequence shown here is derived from an EMBL/GenBank/DDBJ whole genome shotgun (WGS) entry which is preliminary data.</text>
</comment>
<evidence type="ECO:0000256" key="6">
    <source>
        <dbReference type="ARBA" id="ARBA00022737"/>
    </source>
</evidence>
<keyword evidence="8" id="KW-0106">Calcium</keyword>
<dbReference type="Proteomes" id="UP000002748">
    <property type="component" value="Unassembled WGS sequence"/>
</dbReference>
<keyword evidence="7" id="KW-0999">Mitochondrion inner membrane</keyword>
<dbReference type="HOGENOM" id="CLU_015166_2_2_1"/>
<comment type="similarity">
    <text evidence="2">Belongs to the mitochondrial carrier (TC 2.A.29) family.</text>
</comment>
<sequence length="627" mass="69031">MAGKSATSGASSAASSSTSAPSTPGPSTPRSSDVQDATHDAHFSLVSNEALGTSLREGPAPDLMQNRQTLAEFRQQEGPAVRSAKLRQMWSTLPRLPSVDPDKPTEAQRMRLPGQDTPTALSPERAERLRTLYQEELVKRCGENRPDALLWGGADDLQPGEGDEFREKGISWKSFRKYLWDQERQLWDMFQELDKNGDGVLDVDEIGAALNRAGVDLSPTIVRDLVHFLAGSSKGSAVSFQEFRDFLLMLPRRATPLEIYKFYQVHKRFSDGRGAARVNMDGDPNPSFPKAPGDPEHSTAEGFLHPQPRHDEMPANDDYDDIIDLDDDEEYDADYHKHDAWRFLLAGGIAGGVSRTVTAPFDRLKVYLITSTAHPEGGKPSPFRALQNLGNAVRLIYKEGGGIRAFWVGNGLNVAKILPESAIKFVSYEQSKRFFAKYWDKVTDPADISSSSRFIAGGIGGITSQLSIYGLETLKTRVQSELGPSRGWKQVVNTMKIMWRQGGLKSYYRGLTLGLVGVFPYSAIDMGTYETLKTTYCKQMDVDEPPVYAVLCFGALSGSIGAATVYPSGSSGHPQKYTGFRDVLTTTLKNEGWRGLYKGLLPSILKVGPAVGVSWIVYEDAKRRLGV</sequence>
<keyword evidence="10" id="KW-0496">Mitochondrion</keyword>
<dbReference type="OrthoDB" id="270584at2759"/>
<keyword evidence="11 12" id="KW-0472">Membrane</keyword>
<dbReference type="GO" id="GO:0005509">
    <property type="term" value="F:calcium ion binding"/>
    <property type="evidence" value="ECO:0007669"/>
    <property type="project" value="InterPro"/>
</dbReference>
<dbReference type="EMBL" id="ALBS01000097">
    <property type="protein sequence ID" value="EJT50583.1"/>
    <property type="molecule type" value="Genomic_DNA"/>
</dbReference>
<dbReference type="PROSITE" id="PS00018">
    <property type="entry name" value="EF_HAND_1"/>
    <property type="match status" value="1"/>
</dbReference>
<dbReference type="InterPro" id="IPR023395">
    <property type="entry name" value="MCP_dom_sf"/>
</dbReference>
<feature type="compositionally biased region" description="Low complexity" evidence="13">
    <location>
        <begin position="1"/>
        <end position="22"/>
    </location>
</feature>
<dbReference type="SUPFAM" id="SSF47473">
    <property type="entry name" value="EF-hand"/>
    <property type="match status" value="1"/>
</dbReference>
<accession>J5R422</accession>
<keyword evidence="5" id="KW-0479">Metal-binding</keyword>
<gene>
    <name evidence="15" type="ORF">A1Q1_08285</name>
</gene>
<evidence type="ECO:0000256" key="7">
    <source>
        <dbReference type="ARBA" id="ARBA00022792"/>
    </source>
</evidence>
<dbReference type="RefSeq" id="XP_014181907.1">
    <property type="nucleotide sequence ID" value="XM_014326432.1"/>
</dbReference>
<dbReference type="InterPro" id="IPR002048">
    <property type="entry name" value="EF_hand_dom"/>
</dbReference>
<evidence type="ECO:0000256" key="1">
    <source>
        <dbReference type="ARBA" id="ARBA00004448"/>
    </source>
</evidence>
<keyword evidence="6" id="KW-0677">Repeat</keyword>
<evidence type="ECO:0000256" key="12">
    <source>
        <dbReference type="PROSITE-ProRule" id="PRU00282"/>
    </source>
</evidence>
<protein>
    <submittedName>
        <fullName evidence="15">Carrier protein</fullName>
    </submittedName>
</protein>
<name>J5R422_TRIAS</name>
<dbReference type="PRINTS" id="PR00926">
    <property type="entry name" value="MITOCARRIER"/>
</dbReference>
<dbReference type="AlphaFoldDB" id="J5R422"/>
<feature type="region of interest" description="Disordered" evidence="13">
    <location>
        <begin position="1"/>
        <end position="61"/>
    </location>
</feature>
<evidence type="ECO:0000256" key="3">
    <source>
        <dbReference type="ARBA" id="ARBA00022448"/>
    </source>
</evidence>
<dbReference type="InterPro" id="IPR018247">
    <property type="entry name" value="EF_Hand_1_Ca_BS"/>
</dbReference>
<proteinExistence type="inferred from homology"/>
<evidence type="ECO:0000259" key="14">
    <source>
        <dbReference type="PROSITE" id="PS50222"/>
    </source>
</evidence>
<dbReference type="Gene3D" id="1.10.238.10">
    <property type="entry name" value="EF-hand"/>
    <property type="match status" value="1"/>
</dbReference>
<dbReference type="InterPro" id="IPR018108">
    <property type="entry name" value="MCP_transmembrane"/>
</dbReference>
<evidence type="ECO:0000256" key="4">
    <source>
        <dbReference type="ARBA" id="ARBA00022692"/>
    </source>
</evidence>
<feature type="repeat" description="Solcar" evidence="12">
    <location>
        <begin position="338"/>
        <end position="434"/>
    </location>
</feature>
<organism evidence="15 16">
    <name type="scientific">Trichosporon asahii var. asahii (strain ATCC 90039 / CBS 2479 / JCM 2466 / KCTC 7840 / NBRC 103889/ NCYC 2677 / UAMH 7654)</name>
    <name type="common">Yeast</name>
    <dbReference type="NCBI Taxonomy" id="1186058"/>
    <lineage>
        <taxon>Eukaryota</taxon>
        <taxon>Fungi</taxon>
        <taxon>Dikarya</taxon>
        <taxon>Basidiomycota</taxon>
        <taxon>Agaricomycotina</taxon>
        <taxon>Tremellomycetes</taxon>
        <taxon>Trichosporonales</taxon>
        <taxon>Trichosporonaceae</taxon>
        <taxon>Trichosporon</taxon>
    </lineage>
</organism>
<evidence type="ECO:0000256" key="9">
    <source>
        <dbReference type="ARBA" id="ARBA00022989"/>
    </source>
</evidence>